<dbReference type="SUPFAM" id="SSF53474">
    <property type="entry name" value="alpha/beta-Hydrolases"/>
    <property type="match status" value="1"/>
</dbReference>
<evidence type="ECO:0000313" key="4">
    <source>
        <dbReference type="EMBL" id="NED94408.1"/>
    </source>
</evidence>
<proteinExistence type="inferred from homology"/>
<feature type="domain" description="AB hydrolase-1" evidence="3">
    <location>
        <begin position="44"/>
        <end position="198"/>
    </location>
</feature>
<protein>
    <submittedName>
        <fullName evidence="4">Alpha/beta hydrolase</fullName>
    </submittedName>
</protein>
<dbReference type="GO" id="GO:0006508">
    <property type="term" value="P:proteolysis"/>
    <property type="evidence" value="ECO:0007669"/>
    <property type="project" value="InterPro"/>
</dbReference>
<reference evidence="4 5" key="1">
    <citation type="submission" date="2020-02" db="EMBL/GenBank/DDBJ databases">
        <authorList>
            <person name="Li X.-J."/>
            <person name="Feng X.-M."/>
        </authorList>
    </citation>
    <scope>NUCLEOTIDE SEQUENCE [LARGE SCALE GENOMIC DNA]</scope>
    <source>
        <strain evidence="4 5">CGMCC 4.7225</strain>
    </source>
</reference>
<evidence type="ECO:0000256" key="2">
    <source>
        <dbReference type="ARBA" id="ARBA00022801"/>
    </source>
</evidence>
<evidence type="ECO:0000256" key="1">
    <source>
        <dbReference type="ARBA" id="ARBA00010088"/>
    </source>
</evidence>
<keyword evidence="2 4" id="KW-0378">Hydrolase</keyword>
<dbReference type="AlphaFoldDB" id="A0A6N9YHM8"/>
<dbReference type="Pfam" id="PF00561">
    <property type="entry name" value="Abhydrolase_1"/>
    <property type="match status" value="1"/>
</dbReference>
<gene>
    <name evidence="4" type="ORF">G1H11_03680</name>
</gene>
<comment type="similarity">
    <text evidence="1">Belongs to the peptidase S33 family.</text>
</comment>
<comment type="caution">
    <text evidence="4">The sequence shown here is derived from an EMBL/GenBank/DDBJ whole genome shotgun (WGS) entry which is preliminary data.</text>
</comment>
<name>A0A6N9YHM8_9ACTN</name>
<dbReference type="InterPro" id="IPR029058">
    <property type="entry name" value="AB_hydrolase_fold"/>
</dbReference>
<dbReference type="InterPro" id="IPR051601">
    <property type="entry name" value="Serine_prot/Carboxylest_S33"/>
</dbReference>
<dbReference type="Gene3D" id="3.40.50.1820">
    <property type="entry name" value="alpha/beta hydrolase"/>
    <property type="match status" value="1"/>
</dbReference>
<dbReference type="EMBL" id="JAAGOB010000002">
    <property type="protein sequence ID" value="NED94408.1"/>
    <property type="molecule type" value="Genomic_DNA"/>
</dbReference>
<evidence type="ECO:0000313" key="5">
    <source>
        <dbReference type="Proteomes" id="UP000469185"/>
    </source>
</evidence>
<evidence type="ECO:0000259" key="3">
    <source>
        <dbReference type="Pfam" id="PF00561"/>
    </source>
</evidence>
<sequence>MGGLALRDHWFDVPLDHGAPDGETIRVYAREVASASSVDDENMPWLVFFQGGPGGKSPRPTGATGWIGRAVEDFRVLLLDQRGTGRSTPITARTILTRGGVPEQAAYLSHFRADSIVADAELIRRTLMGDRPWSILGQSFGGFCSLTYLSLAPDHLSAAYITGGLGPIQNSADDVYRVTYGHVREKNAAFHAAYPQARDTLEAVADLLRKGDVRLPDGSPLSVQRLQTLGMAFGSRIGTPPIHYLFEEAFADGPGGRELSETFLHGVQAQVSYAGRPLFAVLHEPCYAQGAATRWAAHRLRPPDFDPDAAPLLFTGEMIYPWMFEEDPALTPFAEAAELLAERSDWPALYDVGQLRRNEVPVAAALYTDDMYVDAGFSEVTAREVRGARVWKTNAYEHDGLRETDNVLDRLIRMVRGEL</sequence>
<organism evidence="4 5">
    <name type="scientific">Phytoactinopolyspora alkaliphila</name>
    <dbReference type="NCBI Taxonomy" id="1783498"/>
    <lineage>
        <taxon>Bacteria</taxon>
        <taxon>Bacillati</taxon>
        <taxon>Actinomycetota</taxon>
        <taxon>Actinomycetes</taxon>
        <taxon>Jiangellales</taxon>
        <taxon>Jiangellaceae</taxon>
        <taxon>Phytoactinopolyspora</taxon>
    </lineage>
</organism>
<dbReference type="InterPro" id="IPR002410">
    <property type="entry name" value="Peptidase_S33"/>
</dbReference>
<dbReference type="GO" id="GO:0004177">
    <property type="term" value="F:aminopeptidase activity"/>
    <property type="evidence" value="ECO:0007669"/>
    <property type="project" value="UniProtKB-EC"/>
</dbReference>
<dbReference type="PRINTS" id="PR00793">
    <property type="entry name" value="PROAMNOPTASE"/>
</dbReference>
<accession>A0A6N9YHM8</accession>
<keyword evidence="5" id="KW-1185">Reference proteome</keyword>
<dbReference type="Proteomes" id="UP000469185">
    <property type="component" value="Unassembled WGS sequence"/>
</dbReference>
<dbReference type="InterPro" id="IPR000073">
    <property type="entry name" value="AB_hydrolase_1"/>
</dbReference>
<dbReference type="PANTHER" id="PTHR43248:SF2">
    <property type="entry name" value="PROLYL AMINOPEPTIDASE"/>
    <property type="match status" value="1"/>
</dbReference>
<dbReference type="PANTHER" id="PTHR43248">
    <property type="entry name" value="2-SUCCINYL-6-HYDROXY-2,4-CYCLOHEXADIENE-1-CARBOXYLATE SYNTHASE"/>
    <property type="match status" value="1"/>
</dbReference>